<feature type="transmembrane region" description="Helical" evidence="1">
    <location>
        <begin position="7"/>
        <end position="28"/>
    </location>
</feature>
<reference evidence="3" key="1">
    <citation type="journal article" date="2019" name="Int. J. Syst. Evol. Microbiol.">
        <title>The Global Catalogue of Microorganisms (GCM) 10K type strain sequencing project: providing services to taxonomists for standard genome sequencing and annotation.</title>
        <authorList>
            <consortium name="The Broad Institute Genomics Platform"/>
            <consortium name="The Broad Institute Genome Sequencing Center for Infectious Disease"/>
            <person name="Wu L."/>
            <person name="Ma J."/>
        </authorList>
    </citation>
    <scope>NUCLEOTIDE SEQUENCE [LARGE SCALE GENOMIC DNA]</scope>
    <source>
        <strain evidence="3">DT92</strain>
    </source>
</reference>
<evidence type="ECO:0000313" key="3">
    <source>
        <dbReference type="Proteomes" id="UP001597344"/>
    </source>
</evidence>
<dbReference type="EMBL" id="JBHUHY010000003">
    <property type="protein sequence ID" value="MFD2186334.1"/>
    <property type="molecule type" value="Genomic_DNA"/>
</dbReference>
<evidence type="ECO:0000256" key="1">
    <source>
        <dbReference type="SAM" id="Phobius"/>
    </source>
</evidence>
<keyword evidence="1" id="KW-0472">Membrane</keyword>
<keyword evidence="1" id="KW-1133">Transmembrane helix</keyword>
<protein>
    <submittedName>
        <fullName evidence="2">Uncharacterized protein</fullName>
    </submittedName>
</protein>
<dbReference type="Proteomes" id="UP001597344">
    <property type="component" value="Unassembled WGS sequence"/>
</dbReference>
<sequence length="100" mass="10983">MKTLKIFLSILLLFSFLFLGLLVHTVYYSNHGPDGLGGFFESIFYGGAFLICAIVSISLGTIILLPNTSNMLRFIVATLVSLLTVYVALALTILPAIRIW</sequence>
<organism evidence="2 3">
    <name type="scientific">Aquimarina celericrescens</name>
    <dbReference type="NCBI Taxonomy" id="1964542"/>
    <lineage>
        <taxon>Bacteria</taxon>
        <taxon>Pseudomonadati</taxon>
        <taxon>Bacteroidota</taxon>
        <taxon>Flavobacteriia</taxon>
        <taxon>Flavobacteriales</taxon>
        <taxon>Flavobacteriaceae</taxon>
        <taxon>Aquimarina</taxon>
    </lineage>
</organism>
<keyword evidence="1" id="KW-0812">Transmembrane</keyword>
<accession>A0ABW5AWS0</accession>
<evidence type="ECO:0000313" key="2">
    <source>
        <dbReference type="EMBL" id="MFD2186334.1"/>
    </source>
</evidence>
<keyword evidence="3" id="KW-1185">Reference proteome</keyword>
<gene>
    <name evidence="2" type="ORF">ACFSJT_05985</name>
</gene>
<name>A0ABW5AWS0_9FLAO</name>
<feature type="transmembrane region" description="Helical" evidence="1">
    <location>
        <begin position="43"/>
        <end position="65"/>
    </location>
</feature>
<proteinExistence type="predicted"/>
<dbReference type="RefSeq" id="WP_378319310.1">
    <property type="nucleotide sequence ID" value="NZ_JBHUHY010000003.1"/>
</dbReference>
<comment type="caution">
    <text evidence="2">The sequence shown here is derived from an EMBL/GenBank/DDBJ whole genome shotgun (WGS) entry which is preliminary data.</text>
</comment>
<feature type="transmembrane region" description="Helical" evidence="1">
    <location>
        <begin position="72"/>
        <end position="97"/>
    </location>
</feature>